<dbReference type="CDD" id="cd02208">
    <property type="entry name" value="cupin_RmlC-like"/>
    <property type="match status" value="1"/>
</dbReference>
<organism evidence="2 3">
    <name type="scientific">Kwoniella shandongensis</name>
    <dbReference type="NCBI Taxonomy" id="1734106"/>
    <lineage>
        <taxon>Eukaryota</taxon>
        <taxon>Fungi</taxon>
        <taxon>Dikarya</taxon>
        <taxon>Basidiomycota</taxon>
        <taxon>Agaricomycotina</taxon>
        <taxon>Tremellomycetes</taxon>
        <taxon>Tremellales</taxon>
        <taxon>Cryptococcaceae</taxon>
        <taxon>Kwoniella</taxon>
    </lineage>
</organism>
<reference evidence="2" key="1">
    <citation type="submission" date="2017-08" db="EMBL/GenBank/DDBJ databases">
        <authorList>
            <person name="Cuomo C."/>
            <person name="Billmyre B."/>
            <person name="Heitman J."/>
        </authorList>
    </citation>
    <scope>NUCLEOTIDE SEQUENCE</scope>
    <source>
        <strain evidence="2">CBS 12478</strain>
    </source>
</reference>
<dbReference type="PANTHER" id="PTHR36440">
    <property type="entry name" value="PUTATIVE (AFU_ORTHOLOGUE AFUA_8G07350)-RELATED"/>
    <property type="match status" value="1"/>
</dbReference>
<reference evidence="2" key="2">
    <citation type="submission" date="2024-01" db="EMBL/GenBank/DDBJ databases">
        <title>Comparative genomics of Cryptococcus and Kwoniella reveals pathogenesis evolution and contrasting modes of karyotype evolution via chromosome fusion or intercentromeric recombination.</title>
        <authorList>
            <person name="Coelho M.A."/>
            <person name="David-Palma M."/>
            <person name="Shea T."/>
            <person name="Bowers K."/>
            <person name="McGinley-Smith S."/>
            <person name="Mohammad A.W."/>
            <person name="Gnirke A."/>
            <person name="Yurkov A.M."/>
            <person name="Nowrousian M."/>
            <person name="Sun S."/>
            <person name="Cuomo C.A."/>
            <person name="Heitman J."/>
        </authorList>
    </citation>
    <scope>NUCLEOTIDE SEQUENCE</scope>
    <source>
        <strain evidence="2">CBS 12478</strain>
    </source>
</reference>
<evidence type="ECO:0000313" key="3">
    <source>
        <dbReference type="Proteomes" id="UP000322225"/>
    </source>
</evidence>
<accession>A0AAJ8LMR2</accession>
<dbReference type="Gene3D" id="2.60.120.10">
    <property type="entry name" value="Jelly Rolls"/>
    <property type="match status" value="1"/>
</dbReference>
<dbReference type="EMBL" id="CP144063">
    <property type="protein sequence ID" value="WWD22228.1"/>
    <property type="molecule type" value="Genomic_DNA"/>
</dbReference>
<keyword evidence="3" id="KW-1185">Reference proteome</keyword>
<protein>
    <recommendedName>
        <fullName evidence="1">Cupin type-2 domain-containing protein</fullName>
    </recommendedName>
</protein>
<sequence>MALSFLIPKPTLTRPRVDEDGSWNYFGGDFKTWFVSGDADHFTSRQLFKAGSPHTGQGRGSTATPPYHYHLFQAETFHVNSGTLAYCIDGKEGTLEEGQSVVIPPFRPHTFWNDVASGTDLDVNITVRGGDNPGFDETFDGYLSSRTMAGASPNPIQMLLFMWSADVILVDIPFGLGRIANFLIGCVLGEGICGYQSRYKVFDN</sequence>
<proteinExistence type="predicted"/>
<dbReference type="KEGG" id="ksn:43586326"/>
<evidence type="ECO:0000313" key="2">
    <source>
        <dbReference type="EMBL" id="WWD22228.1"/>
    </source>
</evidence>
<dbReference type="GeneID" id="43586326"/>
<dbReference type="RefSeq" id="XP_065823970.1">
    <property type="nucleotide sequence ID" value="XM_065967898.1"/>
</dbReference>
<dbReference type="AlphaFoldDB" id="A0AAJ8LMR2"/>
<dbReference type="SUPFAM" id="SSF51182">
    <property type="entry name" value="RmlC-like cupins"/>
    <property type="match status" value="1"/>
</dbReference>
<dbReference type="InterPro" id="IPR011051">
    <property type="entry name" value="RmlC_Cupin_sf"/>
</dbReference>
<evidence type="ECO:0000259" key="1">
    <source>
        <dbReference type="Pfam" id="PF07883"/>
    </source>
</evidence>
<dbReference type="InterPro" id="IPR014710">
    <property type="entry name" value="RmlC-like_jellyroll"/>
</dbReference>
<dbReference type="PANTHER" id="PTHR36440:SF1">
    <property type="entry name" value="PUTATIVE (AFU_ORTHOLOGUE AFUA_8G07350)-RELATED"/>
    <property type="match status" value="1"/>
</dbReference>
<dbReference type="InterPro" id="IPR053146">
    <property type="entry name" value="QDO-like"/>
</dbReference>
<dbReference type="Pfam" id="PF07883">
    <property type="entry name" value="Cupin_2"/>
    <property type="match status" value="1"/>
</dbReference>
<name>A0AAJ8LMR2_9TREE</name>
<dbReference type="InterPro" id="IPR013096">
    <property type="entry name" value="Cupin_2"/>
</dbReference>
<gene>
    <name evidence="2" type="ORF">CI109_106719</name>
</gene>
<feature type="domain" description="Cupin type-2" evidence="1">
    <location>
        <begin position="64"/>
        <end position="114"/>
    </location>
</feature>
<dbReference type="Proteomes" id="UP000322225">
    <property type="component" value="Chromosome 13"/>
</dbReference>